<evidence type="ECO:0000313" key="2">
    <source>
        <dbReference type="EMBL" id="KOS14212.1"/>
    </source>
</evidence>
<dbReference type="GeneID" id="28730373"/>
<dbReference type="Proteomes" id="UP000037751">
    <property type="component" value="Unassembled WGS sequence"/>
</dbReference>
<dbReference type="RefSeq" id="XP_017991844.1">
    <property type="nucleotide sequence ID" value="XM_018138497.1"/>
</dbReference>
<accession>A0A0M9VP97</accession>
<feature type="region of interest" description="Disordered" evidence="1">
    <location>
        <begin position="50"/>
        <end position="158"/>
    </location>
</feature>
<evidence type="ECO:0000313" key="3">
    <source>
        <dbReference type="Proteomes" id="UP000037751"/>
    </source>
</evidence>
<sequence length="363" mass="38976">MQSEADQRGVPVFQFDTTETASSVASYDTIPALILGPGGHIEGFIRIPRTEGPGRQSQKTCAPSVIPPRLHTQALPPPPTLPPPSPPIRRVSSTPAVKARVPAHLVPSPTQPQGVRKGGTPVKPSAKPTLGITRKSIPKVLPNDAPLPPASQGSKDSPSILQEWQKAFGIYTSTDTHAPSEASSSPGEDSFDDAQQTLYRVTSPSLFRPASHDSTRSGFSASDSNDTAKDAQRSPLKNGPSSSREHRLRVPQWLRPMPRSAMDAWYSLSHASERDARSIRGRIPTHSAQQEHVPDVPEDIGLPAMPRTPGPGTKAPSTPSAKGFHVSSWRPMRMLRRKGSTVSFSIVSDEGANLLRPASPTKM</sequence>
<keyword evidence="3" id="KW-1185">Reference proteome</keyword>
<protein>
    <submittedName>
        <fullName evidence="2">Uncharacterized protein</fullName>
    </submittedName>
</protein>
<dbReference type="EMBL" id="LGAV01000004">
    <property type="protein sequence ID" value="KOS14212.1"/>
    <property type="molecule type" value="Genomic_DNA"/>
</dbReference>
<feature type="region of interest" description="Disordered" evidence="1">
    <location>
        <begin position="306"/>
        <end position="329"/>
    </location>
</feature>
<feature type="compositionally biased region" description="Pro residues" evidence="1">
    <location>
        <begin position="75"/>
        <end position="87"/>
    </location>
</feature>
<evidence type="ECO:0000256" key="1">
    <source>
        <dbReference type="SAM" id="MobiDB-lite"/>
    </source>
</evidence>
<feature type="region of interest" description="Disordered" evidence="1">
    <location>
        <begin position="202"/>
        <end position="253"/>
    </location>
</feature>
<name>A0A0M9VP97_9BASI</name>
<gene>
    <name evidence="2" type="ORF">Malapachy_4042</name>
</gene>
<dbReference type="AlphaFoldDB" id="A0A0M9VP97"/>
<reference evidence="2 3" key="1">
    <citation type="submission" date="2015-07" db="EMBL/GenBank/DDBJ databases">
        <title>Draft Genome Sequence of Malassezia furfur CBS1878 and Malassezia pachydermatis CBS1879.</title>
        <authorList>
            <person name="Triana S."/>
            <person name="Ohm R."/>
            <person name="Gonzalez A."/>
            <person name="DeCock H."/>
            <person name="Restrepo S."/>
            <person name="Celis A."/>
        </authorList>
    </citation>
    <scope>NUCLEOTIDE SEQUENCE [LARGE SCALE GENOMIC DNA]</scope>
    <source>
        <strain evidence="2 3">CBS 1879</strain>
    </source>
</reference>
<organism evidence="2 3">
    <name type="scientific">Malassezia pachydermatis</name>
    <dbReference type="NCBI Taxonomy" id="77020"/>
    <lineage>
        <taxon>Eukaryota</taxon>
        <taxon>Fungi</taxon>
        <taxon>Dikarya</taxon>
        <taxon>Basidiomycota</taxon>
        <taxon>Ustilaginomycotina</taxon>
        <taxon>Malasseziomycetes</taxon>
        <taxon>Malasseziales</taxon>
        <taxon>Malasseziaceae</taxon>
        <taxon>Malassezia</taxon>
    </lineage>
</organism>
<feature type="compositionally biased region" description="Polar residues" evidence="1">
    <location>
        <begin position="216"/>
        <end position="225"/>
    </location>
</feature>
<proteinExistence type="predicted"/>
<dbReference type="VEuPathDB" id="FungiDB:Malapachy_4042"/>
<comment type="caution">
    <text evidence="2">The sequence shown here is derived from an EMBL/GenBank/DDBJ whole genome shotgun (WGS) entry which is preliminary data.</text>
</comment>